<name>A0A7S8FGA4_9BACT</name>
<proteinExistence type="predicted"/>
<dbReference type="KEGG" id="nkf:Nkreftii_003097"/>
<dbReference type="InterPro" id="IPR039498">
    <property type="entry name" value="NTP_transf_5"/>
</dbReference>
<evidence type="ECO:0000313" key="1">
    <source>
        <dbReference type="EMBL" id="QPD05323.1"/>
    </source>
</evidence>
<dbReference type="Pfam" id="PF14907">
    <property type="entry name" value="NTP_transf_5"/>
    <property type="match status" value="1"/>
</dbReference>
<sequence length="410" mass="46530">MTARPMARQFPLASEAELLVWSARTALTDSLKTRIRQRAQASLDWSVVLDMAEYHGVVPLLHGSLSMVAPDLVPTESFIRLRQKTQVGALLNRALAQELITLCETFNAHGVPVIPIKGATLALLAYHDLALRDFTDLDLLIPEGSLEEAQAVLSTLGYERRSVVAEQRDSHHDDGPHQVFVKRRTLCRVDLQWLMAHQHFAFRLDRPEFWERQISVAFDNKTVPGLAPEILLIVLCVHGSKHAWEHLKWVCDVAELVRAYPELDWNQIFVYASNWRCRRMLYLGLAVAHLLLDAPLPAAVLERLKADVEVMALAHRMPAGLLSDAREGVTEEQAGALYFSLKDSWWERWRFGLLLCRANSPMATIPPSWCHGRLALSCLARIIVPLHREVKRLFSPRIRGAINRWFAFMG</sequence>
<dbReference type="AlphaFoldDB" id="A0A7S8FGA4"/>
<evidence type="ECO:0008006" key="3">
    <source>
        <dbReference type="Google" id="ProtNLM"/>
    </source>
</evidence>
<protein>
    <recommendedName>
        <fullName evidence="3">Nucleotidyltransferase family protein</fullName>
    </recommendedName>
</protein>
<dbReference type="Gene3D" id="3.30.460.40">
    <property type="match status" value="1"/>
</dbReference>
<organism evidence="1 2">
    <name type="scientific">Candidatus Nitrospira kreftii</name>
    <dbReference type="NCBI Taxonomy" id="2652173"/>
    <lineage>
        <taxon>Bacteria</taxon>
        <taxon>Pseudomonadati</taxon>
        <taxon>Nitrospirota</taxon>
        <taxon>Nitrospiria</taxon>
        <taxon>Nitrospirales</taxon>
        <taxon>Nitrospiraceae</taxon>
        <taxon>Nitrospira</taxon>
    </lineage>
</organism>
<accession>A0A7S8FGA4</accession>
<gene>
    <name evidence="1" type="ORF">Nkreftii_003097</name>
</gene>
<dbReference type="EMBL" id="CP047423">
    <property type="protein sequence ID" value="QPD05323.1"/>
    <property type="molecule type" value="Genomic_DNA"/>
</dbReference>
<reference evidence="1 2" key="1">
    <citation type="journal article" date="2020" name="ISME J.">
        <title>Enrichment and physiological characterization of a novel comammox Nitrospira indicates ammonium inhibition of complete nitrification.</title>
        <authorList>
            <person name="Sakoula D."/>
            <person name="Koch H."/>
            <person name="Frank J."/>
            <person name="Jetten M.S.M."/>
            <person name="van Kessel M.A.H.J."/>
            <person name="Lucker S."/>
        </authorList>
    </citation>
    <scope>NUCLEOTIDE SEQUENCE [LARGE SCALE GENOMIC DNA]</scope>
    <source>
        <strain evidence="1">Comreactor17</strain>
    </source>
</reference>
<dbReference type="Proteomes" id="UP000593737">
    <property type="component" value="Chromosome"/>
</dbReference>
<evidence type="ECO:0000313" key="2">
    <source>
        <dbReference type="Proteomes" id="UP000593737"/>
    </source>
</evidence>